<dbReference type="FunFam" id="2.30.30.40:FF:000072">
    <property type="entry name" value="Unconventional Myosin IB"/>
    <property type="match status" value="1"/>
</dbReference>
<feature type="region of interest" description="Disordered" evidence="3">
    <location>
        <begin position="155"/>
        <end position="235"/>
    </location>
</feature>
<sequence length="269" mass="28601">MAPDHSALLAHIVSQTRQNVEFLVAQNEISRDAGQRILSQLPNSSDTALRELSEQTSRLMMPSPPPQPSIEYDRPPGPSSGPLVRRSSPPSQPSLQRAKALWSYNENGSEPNDLSFRTDDIIEIVAETNADWWTGRLDGKQGLFPSNYVEKISPSLSPPSYPPPKDARGASPSASPVPYNNGPPVPYQPVYNGPPQGYQSQPPQPYNPYIGPPGQPLPQQAVVQQAPPAQPAKPNRFGGLGRVLATSAAGGVGFGAGAAVGSGIVDAIF</sequence>
<gene>
    <name evidence="5" type="ORF">DFH94DRAFT_708308</name>
</gene>
<evidence type="ECO:0000313" key="5">
    <source>
        <dbReference type="EMBL" id="KAF8485819.1"/>
    </source>
</evidence>
<dbReference type="PRINTS" id="PR00452">
    <property type="entry name" value="SH3DOMAIN"/>
</dbReference>
<evidence type="ECO:0000259" key="4">
    <source>
        <dbReference type="PROSITE" id="PS50002"/>
    </source>
</evidence>
<evidence type="ECO:0000256" key="3">
    <source>
        <dbReference type="SAM" id="MobiDB-lite"/>
    </source>
</evidence>
<keyword evidence="1 2" id="KW-0728">SH3 domain</keyword>
<evidence type="ECO:0000313" key="6">
    <source>
        <dbReference type="Proteomes" id="UP000759537"/>
    </source>
</evidence>
<dbReference type="PANTHER" id="PTHR45929:SF7">
    <property type="entry name" value="LAS SEVENTEEN-BINDING PROTEIN 1"/>
    <property type="match status" value="1"/>
</dbReference>
<keyword evidence="6" id="KW-1185">Reference proteome</keyword>
<organism evidence="5 6">
    <name type="scientific">Russula ochroleuca</name>
    <dbReference type="NCBI Taxonomy" id="152965"/>
    <lineage>
        <taxon>Eukaryota</taxon>
        <taxon>Fungi</taxon>
        <taxon>Dikarya</taxon>
        <taxon>Basidiomycota</taxon>
        <taxon>Agaricomycotina</taxon>
        <taxon>Agaricomycetes</taxon>
        <taxon>Russulales</taxon>
        <taxon>Russulaceae</taxon>
        <taxon>Russula</taxon>
    </lineage>
</organism>
<accession>A0A9P5N3M1</accession>
<dbReference type="InterPro" id="IPR050670">
    <property type="entry name" value="STAM"/>
</dbReference>
<dbReference type="SUPFAM" id="SSF50044">
    <property type="entry name" value="SH3-domain"/>
    <property type="match status" value="1"/>
</dbReference>
<dbReference type="EMBL" id="WHVB01000002">
    <property type="protein sequence ID" value="KAF8485819.1"/>
    <property type="molecule type" value="Genomic_DNA"/>
</dbReference>
<dbReference type="SMART" id="SM00326">
    <property type="entry name" value="SH3"/>
    <property type="match status" value="1"/>
</dbReference>
<dbReference type="Pfam" id="PF00018">
    <property type="entry name" value="SH3_1"/>
    <property type="match status" value="1"/>
</dbReference>
<evidence type="ECO:0000256" key="1">
    <source>
        <dbReference type="ARBA" id="ARBA00022443"/>
    </source>
</evidence>
<dbReference type="PROSITE" id="PS50002">
    <property type="entry name" value="SH3"/>
    <property type="match status" value="1"/>
</dbReference>
<dbReference type="PANTHER" id="PTHR45929">
    <property type="entry name" value="JAK PATHWAY SIGNAL TRANSDUCTION ADAPTOR MOLECULE"/>
    <property type="match status" value="1"/>
</dbReference>
<dbReference type="InterPro" id="IPR001452">
    <property type="entry name" value="SH3_domain"/>
</dbReference>
<comment type="caution">
    <text evidence="5">The sequence shown here is derived from an EMBL/GenBank/DDBJ whole genome shotgun (WGS) entry which is preliminary data.</text>
</comment>
<dbReference type="Proteomes" id="UP000759537">
    <property type="component" value="Unassembled WGS sequence"/>
</dbReference>
<feature type="domain" description="SH3" evidence="4">
    <location>
        <begin position="93"/>
        <end position="154"/>
    </location>
</feature>
<dbReference type="OrthoDB" id="5983572at2759"/>
<evidence type="ECO:0000256" key="2">
    <source>
        <dbReference type="PROSITE-ProRule" id="PRU00192"/>
    </source>
</evidence>
<reference evidence="5" key="1">
    <citation type="submission" date="2019-10" db="EMBL/GenBank/DDBJ databases">
        <authorList>
            <consortium name="DOE Joint Genome Institute"/>
            <person name="Kuo A."/>
            <person name="Miyauchi S."/>
            <person name="Kiss E."/>
            <person name="Drula E."/>
            <person name="Kohler A."/>
            <person name="Sanchez-Garcia M."/>
            <person name="Andreopoulos B."/>
            <person name="Barry K.W."/>
            <person name="Bonito G."/>
            <person name="Buee M."/>
            <person name="Carver A."/>
            <person name="Chen C."/>
            <person name="Cichocki N."/>
            <person name="Clum A."/>
            <person name="Culley D."/>
            <person name="Crous P.W."/>
            <person name="Fauchery L."/>
            <person name="Girlanda M."/>
            <person name="Hayes R."/>
            <person name="Keri Z."/>
            <person name="LaButti K."/>
            <person name="Lipzen A."/>
            <person name="Lombard V."/>
            <person name="Magnuson J."/>
            <person name="Maillard F."/>
            <person name="Morin E."/>
            <person name="Murat C."/>
            <person name="Nolan M."/>
            <person name="Ohm R."/>
            <person name="Pangilinan J."/>
            <person name="Pereira M."/>
            <person name="Perotto S."/>
            <person name="Peter M."/>
            <person name="Riley R."/>
            <person name="Sitrit Y."/>
            <person name="Stielow B."/>
            <person name="Szollosi G."/>
            <person name="Zifcakova L."/>
            <person name="Stursova M."/>
            <person name="Spatafora J.W."/>
            <person name="Tedersoo L."/>
            <person name="Vaario L.-M."/>
            <person name="Yamada A."/>
            <person name="Yan M."/>
            <person name="Wang P."/>
            <person name="Xu J."/>
            <person name="Bruns T."/>
            <person name="Baldrian P."/>
            <person name="Vilgalys R."/>
            <person name="Henrissat B."/>
            <person name="Grigoriev I.V."/>
            <person name="Hibbett D."/>
            <person name="Nagy L.G."/>
            <person name="Martin F.M."/>
        </authorList>
    </citation>
    <scope>NUCLEOTIDE SEQUENCE</scope>
    <source>
        <strain evidence="5">Prilba</strain>
    </source>
</reference>
<dbReference type="AlphaFoldDB" id="A0A9P5N3M1"/>
<dbReference type="Gene3D" id="2.30.30.40">
    <property type="entry name" value="SH3 Domains"/>
    <property type="match status" value="1"/>
</dbReference>
<protein>
    <submittedName>
        <fullName evidence="5">SH3-domain-containing protein</fullName>
    </submittedName>
</protein>
<feature type="compositionally biased region" description="Low complexity" evidence="3">
    <location>
        <begin position="188"/>
        <end position="201"/>
    </location>
</feature>
<feature type="region of interest" description="Disordered" evidence="3">
    <location>
        <begin position="57"/>
        <end position="98"/>
    </location>
</feature>
<proteinExistence type="predicted"/>
<dbReference type="InterPro" id="IPR036028">
    <property type="entry name" value="SH3-like_dom_sf"/>
</dbReference>
<name>A0A9P5N3M1_9AGAM</name>
<feature type="compositionally biased region" description="Low complexity" evidence="3">
    <location>
        <begin position="217"/>
        <end position="227"/>
    </location>
</feature>
<feature type="compositionally biased region" description="Low complexity" evidence="3">
    <location>
        <begin position="82"/>
        <end position="97"/>
    </location>
</feature>
<reference evidence="5" key="2">
    <citation type="journal article" date="2020" name="Nat. Commun.">
        <title>Large-scale genome sequencing of mycorrhizal fungi provides insights into the early evolution of symbiotic traits.</title>
        <authorList>
            <person name="Miyauchi S."/>
            <person name="Kiss E."/>
            <person name="Kuo A."/>
            <person name="Drula E."/>
            <person name="Kohler A."/>
            <person name="Sanchez-Garcia M."/>
            <person name="Morin E."/>
            <person name="Andreopoulos B."/>
            <person name="Barry K.W."/>
            <person name="Bonito G."/>
            <person name="Buee M."/>
            <person name="Carver A."/>
            <person name="Chen C."/>
            <person name="Cichocki N."/>
            <person name="Clum A."/>
            <person name="Culley D."/>
            <person name="Crous P.W."/>
            <person name="Fauchery L."/>
            <person name="Girlanda M."/>
            <person name="Hayes R.D."/>
            <person name="Keri Z."/>
            <person name="LaButti K."/>
            <person name="Lipzen A."/>
            <person name="Lombard V."/>
            <person name="Magnuson J."/>
            <person name="Maillard F."/>
            <person name="Murat C."/>
            <person name="Nolan M."/>
            <person name="Ohm R.A."/>
            <person name="Pangilinan J."/>
            <person name="Pereira M.F."/>
            <person name="Perotto S."/>
            <person name="Peter M."/>
            <person name="Pfister S."/>
            <person name="Riley R."/>
            <person name="Sitrit Y."/>
            <person name="Stielow J.B."/>
            <person name="Szollosi G."/>
            <person name="Zifcakova L."/>
            <person name="Stursova M."/>
            <person name="Spatafora J.W."/>
            <person name="Tedersoo L."/>
            <person name="Vaario L.M."/>
            <person name="Yamada A."/>
            <person name="Yan M."/>
            <person name="Wang P."/>
            <person name="Xu J."/>
            <person name="Bruns T."/>
            <person name="Baldrian P."/>
            <person name="Vilgalys R."/>
            <person name="Dunand C."/>
            <person name="Henrissat B."/>
            <person name="Grigoriev I.V."/>
            <person name="Hibbett D."/>
            <person name="Nagy L.G."/>
            <person name="Martin F.M."/>
        </authorList>
    </citation>
    <scope>NUCLEOTIDE SEQUENCE</scope>
    <source>
        <strain evidence="5">Prilba</strain>
    </source>
</reference>
<feature type="compositionally biased region" description="Pro residues" evidence="3">
    <location>
        <begin position="202"/>
        <end position="216"/>
    </location>
</feature>